<protein>
    <submittedName>
        <fullName evidence="2">Transcriptional regulator, HxlR family</fullName>
    </submittedName>
</protein>
<dbReference type="EMBL" id="CADCUX010000575">
    <property type="protein sequence ID" value="CAA9431887.1"/>
    <property type="molecule type" value="Genomic_DNA"/>
</dbReference>
<accession>A0A6J4Q9D0</accession>
<sequence length="113" mass="11903">DAPTIRLRDRPRLRSRRRQVEGRDLVGDARAAVPLRRASATGCGHKREGAHAAAARAGGGWPGRAAREAGGASARRVLAHRLGPLAQRSARPAGRLGRALRTGVVYAHPLAGL</sequence>
<evidence type="ECO:0000313" key="2">
    <source>
        <dbReference type="EMBL" id="CAA9431887.1"/>
    </source>
</evidence>
<feature type="region of interest" description="Disordered" evidence="1">
    <location>
        <begin position="1"/>
        <end position="21"/>
    </location>
</feature>
<evidence type="ECO:0000256" key="1">
    <source>
        <dbReference type="SAM" id="MobiDB-lite"/>
    </source>
</evidence>
<organism evidence="2">
    <name type="scientific">uncultured Ramlibacter sp</name>
    <dbReference type="NCBI Taxonomy" id="260755"/>
    <lineage>
        <taxon>Bacteria</taxon>
        <taxon>Pseudomonadati</taxon>
        <taxon>Pseudomonadota</taxon>
        <taxon>Betaproteobacteria</taxon>
        <taxon>Burkholderiales</taxon>
        <taxon>Comamonadaceae</taxon>
        <taxon>Ramlibacter</taxon>
        <taxon>environmental samples</taxon>
    </lineage>
</organism>
<name>A0A6J4Q9D0_9BURK</name>
<feature type="non-terminal residue" evidence="2">
    <location>
        <position position="113"/>
    </location>
</feature>
<gene>
    <name evidence="2" type="ORF">AVDCRST_MAG51-2686</name>
</gene>
<dbReference type="AlphaFoldDB" id="A0A6J4Q9D0"/>
<proteinExistence type="predicted"/>
<feature type="non-terminal residue" evidence="2">
    <location>
        <position position="1"/>
    </location>
</feature>
<reference evidence="2" key="1">
    <citation type="submission" date="2020-02" db="EMBL/GenBank/DDBJ databases">
        <authorList>
            <person name="Meier V. D."/>
        </authorList>
    </citation>
    <scope>NUCLEOTIDE SEQUENCE</scope>
    <source>
        <strain evidence="2">AVDCRST_MAG51</strain>
    </source>
</reference>